<protein>
    <submittedName>
        <fullName evidence="1">Uncharacterized protein</fullName>
    </submittedName>
</protein>
<keyword evidence="2" id="KW-1185">Reference proteome</keyword>
<name>A0A1T5BY37_9SPHN</name>
<proteinExistence type="predicted"/>
<organism evidence="1 2">
    <name type="scientific">Rhizorhabdus histidinilytica</name>
    <dbReference type="NCBI Taxonomy" id="439228"/>
    <lineage>
        <taxon>Bacteria</taxon>
        <taxon>Pseudomonadati</taxon>
        <taxon>Pseudomonadota</taxon>
        <taxon>Alphaproteobacteria</taxon>
        <taxon>Sphingomonadales</taxon>
        <taxon>Sphingomonadaceae</taxon>
        <taxon>Rhizorhabdus</taxon>
    </lineage>
</organism>
<dbReference type="OrthoDB" id="7580541at2"/>
<dbReference type="Proteomes" id="UP000189818">
    <property type="component" value="Unassembled WGS sequence"/>
</dbReference>
<gene>
    <name evidence="1" type="ORF">SAMN06295920_103396</name>
</gene>
<evidence type="ECO:0000313" key="1">
    <source>
        <dbReference type="EMBL" id="SKB52268.1"/>
    </source>
</evidence>
<sequence length="308" mass="33703">MAKDPKYDRYVGMVTLPGDPLNPRKPRPFRVDEDGNVIYLDEEAGRARPAGGANARAGILGWDELDRRAGERSAPLTATAVRGSVAKGDKGSDVVRTRKTIGGSDYYVISANTYDPALSNGKTAIPNADMIATMNSSGKDIAVRGQGPEKGAFIVRAPLDFSPKADDRPASERNLPLIKPKREMYYPMLALSAEPGSTNTANTLSFRHIPVGTVAIGHGHPDGDSLGMIDDWNPSYKPDPIIGDVSSLLRGDPMPMATVSKGRIGWHQMENGRLQFMYPVEMNFSNYEAEKIQENLDRQQFLFQRKVP</sequence>
<dbReference type="EMBL" id="FUYM01000003">
    <property type="protein sequence ID" value="SKB52268.1"/>
    <property type="molecule type" value="Genomic_DNA"/>
</dbReference>
<dbReference type="AlphaFoldDB" id="A0A1T5BY37"/>
<accession>A0A1T5BY37</accession>
<reference evidence="2" key="1">
    <citation type="submission" date="2017-02" db="EMBL/GenBank/DDBJ databases">
        <authorList>
            <person name="Varghese N."/>
            <person name="Submissions S."/>
        </authorList>
    </citation>
    <scope>NUCLEOTIDE SEQUENCE [LARGE SCALE GENOMIC DNA]</scope>
    <source>
        <strain evidence="2">UM2</strain>
    </source>
</reference>
<evidence type="ECO:0000313" key="2">
    <source>
        <dbReference type="Proteomes" id="UP000189818"/>
    </source>
</evidence>
<dbReference type="RefSeq" id="WP_079647741.1">
    <property type="nucleotide sequence ID" value="NZ_FUYM01000003.1"/>
</dbReference>